<evidence type="ECO:0000256" key="1">
    <source>
        <dbReference type="SAM" id="MobiDB-lite"/>
    </source>
</evidence>
<dbReference type="InParanoid" id="A0A3N4L025"/>
<dbReference type="STRING" id="1392247.A0A3N4L025"/>
<protein>
    <submittedName>
        <fullName evidence="2">Uncharacterized protein</fullName>
    </submittedName>
</protein>
<evidence type="ECO:0000313" key="3">
    <source>
        <dbReference type="Proteomes" id="UP000277580"/>
    </source>
</evidence>
<keyword evidence="3" id="KW-1185">Reference proteome</keyword>
<dbReference type="OrthoDB" id="5397701at2759"/>
<dbReference type="PANTHER" id="PTHR37331:SF1">
    <property type="entry name" value="YALI0F11671P"/>
    <property type="match status" value="1"/>
</dbReference>
<dbReference type="PANTHER" id="PTHR37331">
    <property type="entry name" value="YALI0F11671P"/>
    <property type="match status" value="1"/>
</dbReference>
<dbReference type="EMBL" id="ML119116">
    <property type="protein sequence ID" value="RPB14872.1"/>
    <property type="molecule type" value="Genomic_DNA"/>
</dbReference>
<feature type="compositionally biased region" description="Gly residues" evidence="1">
    <location>
        <begin position="126"/>
        <end position="138"/>
    </location>
</feature>
<feature type="region of interest" description="Disordered" evidence="1">
    <location>
        <begin position="118"/>
        <end position="138"/>
    </location>
</feature>
<name>A0A3N4L025_9PEZI</name>
<reference evidence="2 3" key="1">
    <citation type="journal article" date="2018" name="Nat. Ecol. Evol.">
        <title>Pezizomycetes genomes reveal the molecular basis of ectomycorrhizal truffle lifestyle.</title>
        <authorList>
            <person name="Murat C."/>
            <person name="Payen T."/>
            <person name="Noel B."/>
            <person name="Kuo A."/>
            <person name="Morin E."/>
            <person name="Chen J."/>
            <person name="Kohler A."/>
            <person name="Krizsan K."/>
            <person name="Balestrini R."/>
            <person name="Da Silva C."/>
            <person name="Montanini B."/>
            <person name="Hainaut M."/>
            <person name="Levati E."/>
            <person name="Barry K.W."/>
            <person name="Belfiori B."/>
            <person name="Cichocki N."/>
            <person name="Clum A."/>
            <person name="Dockter R.B."/>
            <person name="Fauchery L."/>
            <person name="Guy J."/>
            <person name="Iotti M."/>
            <person name="Le Tacon F."/>
            <person name="Lindquist E.A."/>
            <person name="Lipzen A."/>
            <person name="Malagnac F."/>
            <person name="Mello A."/>
            <person name="Molinier V."/>
            <person name="Miyauchi S."/>
            <person name="Poulain J."/>
            <person name="Riccioni C."/>
            <person name="Rubini A."/>
            <person name="Sitrit Y."/>
            <person name="Splivallo R."/>
            <person name="Traeger S."/>
            <person name="Wang M."/>
            <person name="Zifcakova L."/>
            <person name="Wipf D."/>
            <person name="Zambonelli A."/>
            <person name="Paolocci F."/>
            <person name="Nowrousian M."/>
            <person name="Ottonello S."/>
            <person name="Baldrian P."/>
            <person name="Spatafora J.W."/>
            <person name="Henrissat B."/>
            <person name="Nagy L.G."/>
            <person name="Aury J.M."/>
            <person name="Wincker P."/>
            <person name="Grigoriev I.V."/>
            <person name="Bonfante P."/>
            <person name="Martin F.M."/>
        </authorList>
    </citation>
    <scope>NUCLEOTIDE SEQUENCE [LARGE SCALE GENOMIC DNA]</scope>
    <source>
        <strain evidence="2 3">CCBAS932</strain>
    </source>
</reference>
<gene>
    <name evidence="2" type="ORF">P167DRAFT_533855</name>
</gene>
<accession>A0A3N4L025</accession>
<evidence type="ECO:0000313" key="2">
    <source>
        <dbReference type="EMBL" id="RPB14872.1"/>
    </source>
</evidence>
<sequence length="225" mass="23945">MSSLFRSFRRSQITSPYIRGGGIRSISTLPNNPHIYVIPSSNGKILSLLPTDPPTPELSIGTTTSIPPTPNSFTENRNFLKILQLVLRKNVYFDPEVIASAGTFASPGGASIFGARKRRATPAPSDGGGAGGANNQGGAGSGGVGGYIHVFDTRNPPAFGRIPDPEDIFGSVLVDGNGQIQQEGYEECGSYRLVTNEGILGLSDYLRGKLIEKLKDEERTLRAHG</sequence>
<dbReference type="Proteomes" id="UP000277580">
    <property type="component" value="Unassembled WGS sequence"/>
</dbReference>
<dbReference type="AlphaFoldDB" id="A0A3N4L025"/>
<organism evidence="2 3">
    <name type="scientific">Morchella conica CCBAS932</name>
    <dbReference type="NCBI Taxonomy" id="1392247"/>
    <lineage>
        <taxon>Eukaryota</taxon>
        <taxon>Fungi</taxon>
        <taxon>Dikarya</taxon>
        <taxon>Ascomycota</taxon>
        <taxon>Pezizomycotina</taxon>
        <taxon>Pezizomycetes</taxon>
        <taxon>Pezizales</taxon>
        <taxon>Morchellaceae</taxon>
        <taxon>Morchella</taxon>
    </lineage>
</organism>
<proteinExistence type="predicted"/>